<gene>
    <name evidence="2" type="ORF">FHR84_000875</name>
</gene>
<dbReference type="Proteomes" id="UP000548304">
    <property type="component" value="Unassembled WGS sequence"/>
</dbReference>
<evidence type="ECO:0000313" key="3">
    <source>
        <dbReference type="Proteomes" id="UP000548304"/>
    </source>
</evidence>
<feature type="compositionally biased region" description="Basic and acidic residues" evidence="1">
    <location>
        <begin position="18"/>
        <end position="50"/>
    </location>
</feature>
<reference evidence="2 3" key="1">
    <citation type="submission" date="2020-07" db="EMBL/GenBank/DDBJ databases">
        <title>Genomic Encyclopedia of Type Strains, Phase III (KMG-III): the genomes of soil and plant-associated and newly described type strains.</title>
        <authorList>
            <person name="Whitman W."/>
        </authorList>
    </citation>
    <scope>NUCLEOTIDE SEQUENCE [LARGE SCALE GENOMIC DNA]</scope>
    <source>
        <strain evidence="2 3">CECT 8576</strain>
    </source>
</reference>
<dbReference type="EMBL" id="JACBYW010000001">
    <property type="protein sequence ID" value="NYH77561.1"/>
    <property type="molecule type" value="Genomic_DNA"/>
</dbReference>
<comment type="caution">
    <text evidence="2">The sequence shown here is derived from an EMBL/GenBank/DDBJ whole genome shotgun (WGS) entry which is preliminary data.</text>
</comment>
<dbReference type="AlphaFoldDB" id="A0A852YS65"/>
<proteinExistence type="predicted"/>
<dbReference type="RefSeq" id="WP_179534070.1">
    <property type="nucleotide sequence ID" value="NZ_JACBYW010000001.1"/>
</dbReference>
<feature type="region of interest" description="Disordered" evidence="1">
    <location>
        <begin position="1"/>
        <end position="60"/>
    </location>
</feature>
<sequence length="60" mass="6830">MAEESGTYARVSGSADNGPREWGRVEDRTLRERTAEWRFPEQGQLEKEPSATDEDMVGEE</sequence>
<protein>
    <submittedName>
        <fullName evidence="2">Uncharacterized protein</fullName>
    </submittedName>
</protein>
<keyword evidence="3" id="KW-1185">Reference proteome</keyword>
<organism evidence="2 3">
    <name type="scientific">Actinopolyspora biskrensis</name>
    <dbReference type="NCBI Taxonomy" id="1470178"/>
    <lineage>
        <taxon>Bacteria</taxon>
        <taxon>Bacillati</taxon>
        <taxon>Actinomycetota</taxon>
        <taxon>Actinomycetes</taxon>
        <taxon>Actinopolysporales</taxon>
        <taxon>Actinopolysporaceae</taxon>
        <taxon>Actinopolyspora</taxon>
    </lineage>
</organism>
<name>A0A852YS65_9ACTN</name>
<evidence type="ECO:0000256" key="1">
    <source>
        <dbReference type="SAM" id="MobiDB-lite"/>
    </source>
</evidence>
<feature type="compositionally biased region" description="Acidic residues" evidence="1">
    <location>
        <begin position="51"/>
        <end position="60"/>
    </location>
</feature>
<evidence type="ECO:0000313" key="2">
    <source>
        <dbReference type="EMBL" id="NYH77561.1"/>
    </source>
</evidence>
<accession>A0A852YS65</accession>